<keyword evidence="7" id="KW-1185">Reference proteome</keyword>
<comment type="caution">
    <text evidence="6">The sequence shown here is derived from an EMBL/GenBank/DDBJ whole genome shotgun (WGS) entry which is preliminary data.</text>
</comment>
<evidence type="ECO:0000256" key="3">
    <source>
        <dbReference type="ARBA" id="ARBA00022989"/>
    </source>
</evidence>
<dbReference type="OrthoDB" id="129693at2"/>
<feature type="transmembrane region" description="Helical" evidence="5">
    <location>
        <begin position="124"/>
        <end position="146"/>
    </location>
</feature>
<evidence type="ECO:0000313" key="7">
    <source>
        <dbReference type="Proteomes" id="UP000037397"/>
    </source>
</evidence>
<dbReference type="GO" id="GO:0016020">
    <property type="term" value="C:membrane"/>
    <property type="evidence" value="ECO:0007669"/>
    <property type="project" value="UniProtKB-SubCell"/>
</dbReference>
<gene>
    <name evidence="6" type="ORF">VV01_16515</name>
</gene>
<organism evidence="6 7">
    <name type="scientific">Luteipulveratus halotolerans</name>
    <dbReference type="NCBI Taxonomy" id="1631356"/>
    <lineage>
        <taxon>Bacteria</taxon>
        <taxon>Bacillati</taxon>
        <taxon>Actinomycetota</taxon>
        <taxon>Actinomycetes</taxon>
        <taxon>Micrococcales</taxon>
        <taxon>Dermacoccaceae</taxon>
        <taxon>Luteipulveratus</taxon>
    </lineage>
</organism>
<reference evidence="7" key="1">
    <citation type="submission" date="2015-03" db="EMBL/GenBank/DDBJ databases">
        <title>Luteipulveratus halotolerans sp. nov., a novel actinobacterium (Dermacoccaceae) from Sarawak, Malaysia.</title>
        <authorList>
            <person name="Juboi H."/>
            <person name="Basik A."/>
            <person name="Shamsul S.S."/>
            <person name="Arnold P."/>
            <person name="Schmitt E.K."/>
            <person name="Sanglier J.-J."/>
            <person name="Yeo T."/>
        </authorList>
    </citation>
    <scope>NUCLEOTIDE SEQUENCE [LARGE SCALE GENOMIC DNA]</scope>
    <source>
        <strain evidence="7">C296001</strain>
    </source>
</reference>
<feature type="transmembrane region" description="Helical" evidence="5">
    <location>
        <begin position="92"/>
        <end position="112"/>
    </location>
</feature>
<evidence type="ECO:0000256" key="1">
    <source>
        <dbReference type="ARBA" id="ARBA00004141"/>
    </source>
</evidence>
<evidence type="ECO:0000313" key="6">
    <source>
        <dbReference type="EMBL" id="KNX38383.1"/>
    </source>
</evidence>
<proteinExistence type="predicted"/>
<comment type="subcellular location">
    <subcellularLocation>
        <location evidence="1">Membrane</location>
        <topology evidence="1">Multi-pass membrane protein</topology>
    </subcellularLocation>
</comment>
<keyword evidence="4 5" id="KW-0472">Membrane</keyword>
<dbReference type="AlphaFoldDB" id="A0A0L6CLH5"/>
<dbReference type="EMBL" id="LAIR01000002">
    <property type="protein sequence ID" value="KNX38383.1"/>
    <property type="molecule type" value="Genomic_DNA"/>
</dbReference>
<evidence type="ECO:0000256" key="5">
    <source>
        <dbReference type="SAM" id="Phobius"/>
    </source>
</evidence>
<dbReference type="RefSeq" id="WP_050670836.1">
    <property type="nucleotide sequence ID" value="NZ_LAIR01000002.1"/>
</dbReference>
<dbReference type="PANTHER" id="PTHR36974:SF1">
    <property type="entry name" value="DOXX FAMILY MEMBRANE PROTEIN"/>
    <property type="match status" value="1"/>
</dbReference>
<keyword evidence="2 5" id="KW-0812">Transmembrane</keyword>
<protein>
    <recommendedName>
        <fullName evidence="8">DoxX family protein</fullName>
    </recommendedName>
</protein>
<dbReference type="InterPro" id="IPR032808">
    <property type="entry name" value="DoxX"/>
</dbReference>
<evidence type="ECO:0000256" key="4">
    <source>
        <dbReference type="ARBA" id="ARBA00023136"/>
    </source>
</evidence>
<dbReference type="PANTHER" id="PTHR36974">
    <property type="entry name" value="MEMBRANE PROTEIN-RELATED"/>
    <property type="match status" value="1"/>
</dbReference>
<dbReference type="PATRIC" id="fig|1631356.3.peg.3281"/>
<name>A0A0L6CLH5_9MICO</name>
<feature type="transmembrane region" description="Helical" evidence="5">
    <location>
        <begin position="32"/>
        <end position="51"/>
    </location>
</feature>
<evidence type="ECO:0008006" key="8">
    <source>
        <dbReference type="Google" id="ProtNLM"/>
    </source>
</evidence>
<feature type="transmembrane region" description="Helical" evidence="5">
    <location>
        <begin position="63"/>
        <end position="86"/>
    </location>
</feature>
<accession>A0A0L6CLH5</accession>
<keyword evidence="3 5" id="KW-1133">Transmembrane helix</keyword>
<dbReference type="Pfam" id="PF07681">
    <property type="entry name" value="DoxX"/>
    <property type="match status" value="1"/>
</dbReference>
<dbReference type="Proteomes" id="UP000037397">
    <property type="component" value="Unassembled WGS sequence"/>
</dbReference>
<dbReference type="STRING" id="1631356.VV01_16515"/>
<sequence>MAPLIILLAATAVVRLMDIRREGRGAPWAHALRYGLAAMFVATGGAHFVGMREDLIAMVPPDLPNPGLLITITGILELAGAVGLVWRRTTALAAACLGLMMIAMFPANVYAATHDLVAEWTDNLVPRTILQIVFLAATAIVALHYFREDRTAPATDESRVNADAA</sequence>
<evidence type="ECO:0000256" key="2">
    <source>
        <dbReference type="ARBA" id="ARBA00022692"/>
    </source>
</evidence>